<accession>A0ABN8IX29</accession>
<keyword evidence="12" id="KW-1185">Reference proteome</keyword>
<comment type="pathway">
    <text evidence="6">Amine and polyamine biosynthesis; putrescine biosynthesis via L-ornithine pathway; putrescine from L-ornithine: step 1/1.</text>
</comment>
<dbReference type="PANTHER" id="PTHR11482">
    <property type="entry name" value="ARGININE/DIAMINOPIMELATE/ORNITHINE DECARBOXYLASE"/>
    <property type="match status" value="1"/>
</dbReference>
<evidence type="ECO:0000256" key="3">
    <source>
        <dbReference type="ARBA" id="ARBA00022898"/>
    </source>
</evidence>
<dbReference type="InterPro" id="IPR000183">
    <property type="entry name" value="Orn/DAP/Arg_de-COase"/>
</dbReference>
<proteinExistence type="inferred from homology"/>
<comment type="subunit">
    <text evidence="8">Homodimer. Only the dimer is catalytically active, as the active sites are constructed of residues from both monomers.</text>
</comment>
<evidence type="ECO:0000256" key="1">
    <source>
        <dbReference type="ARBA" id="ARBA00001933"/>
    </source>
</evidence>
<dbReference type="Gene3D" id="2.40.37.10">
    <property type="entry name" value="Lyase, Ornithine Decarboxylase, Chain A, domain 1"/>
    <property type="match status" value="1"/>
</dbReference>
<dbReference type="EC" id="4.1.1.17" evidence="7"/>
<comment type="similarity">
    <text evidence="2">Belongs to the Orn/Lys/Arg decarboxylase class-II family.</text>
</comment>
<evidence type="ECO:0000313" key="11">
    <source>
        <dbReference type="EMBL" id="CAH2063055.1"/>
    </source>
</evidence>
<sequence>MIGEEDQIFKFLIKKQSRAMNGKIENEFSFRSDATFVLEDHSPADVARAVIQSGCQKEPFYVFDMDEAHRRIQRFKRIMPRVKIFYAMKANDSDLMLKLAIASGVGFDCASPGEIYKLRRLNVDPLSIIYAMPSKTPEQMIYARDTGVLHTTFDNLFELTKIKEHWPNARLLIRIRVDGKSLYNLGAKFGCDYETEAVHLLEEAAALNLQVVGVAFHVGSGCSSIDSHEKGLRYAKTLFDHEARAGRKMKIVDIGGGFISDRTDRIDQMACKINTALDRYFPDEDVAVIAEPGRYICESSTTLYCSINNIRRVTKGSDIVTMIYMNDGLFGTLRYNEPWHTVKRFRPRTNEETDEKVILWGPSCDSTDRVMQNVAIHLPVCTPSDWLVFSTQGAYSFGFAAPFSCLPVPRTRSVVSPQLWNILKRFAVFKPSDFLVDPDIATPLPSTMPKLIQTETIVTTLNHRL</sequence>
<dbReference type="Pfam" id="PF02784">
    <property type="entry name" value="Orn_Arg_deC_N"/>
    <property type="match status" value="1"/>
</dbReference>
<organism evidence="11 12">
    <name type="scientific">Iphiclides podalirius</name>
    <name type="common">scarce swallowtail</name>
    <dbReference type="NCBI Taxonomy" id="110791"/>
    <lineage>
        <taxon>Eukaryota</taxon>
        <taxon>Metazoa</taxon>
        <taxon>Ecdysozoa</taxon>
        <taxon>Arthropoda</taxon>
        <taxon>Hexapoda</taxon>
        <taxon>Insecta</taxon>
        <taxon>Pterygota</taxon>
        <taxon>Neoptera</taxon>
        <taxon>Endopterygota</taxon>
        <taxon>Lepidoptera</taxon>
        <taxon>Glossata</taxon>
        <taxon>Ditrysia</taxon>
        <taxon>Papilionoidea</taxon>
        <taxon>Papilionidae</taxon>
        <taxon>Papilioninae</taxon>
        <taxon>Iphiclides</taxon>
    </lineage>
</organism>
<evidence type="ECO:0000256" key="5">
    <source>
        <dbReference type="ARBA" id="ARBA00023239"/>
    </source>
</evidence>
<dbReference type="CDD" id="cd00622">
    <property type="entry name" value="PLPDE_III_ODC"/>
    <property type="match status" value="1"/>
</dbReference>
<dbReference type="InterPro" id="IPR002433">
    <property type="entry name" value="Orn_de-COase"/>
</dbReference>
<evidence type="ECO:0000256" key="6">
    <source>
        <dbReference type="ARBA" id="ARBA00034115"/>
    </source>
</evidence>
<name>A0ABN8IX29_9NEOP</name>
<evidence type="ECO:0000259" key="10">
    <source>
        <dbReference type="Pfam" id="PF02784"/>
    </source>
</evidence>
<dbReference type="InterPro" id="IPR009006">
    <property type="entry name" value="Ala_racemase/Decarboxylase_C"/>
</dbReference>
<dbReference type="PRINTS" id="PR01179">
    <property type="entry name" value="ODADCRBXLASE"/>
</dbReference>
<evidence type="ECO:0000256" key="8">
    <source>
        <dbReference type="ARBA" id="ARBA00046672"/>
    </source>
</evidence>
<feature type="domain" description="Orn/DAP/Arg decarboxylase 2 N-terminal" evidence="10">
    <location>
        <begin position="68"/>
        <end position="297"/>
    </location>
</feature>
<dbReference type="InterPro" id="IPR022653">
    <property type="entry name" value="De-COase2_pyr-phos_BS"/>
</dbReference>
<comment type="catalytic activity">
    <reaction evidence="9">
        <text>L-ornithine + H(+) = putrescine + CO2</text>
        <dbReference type="Rhea" id="RHEA:22964"/>
        <dbReference type="ChEBI" id="CHEBI:15378"/>
        <dbReference type="ChEBI" id="CHEBI:16526"/>
        <dbReference type="ChEBI" id="CHEBI:46911"/>
        <dbReference type="ChEBI" id="CHEBI:326268"/>
        <dbReference type="EC" id="4.1.1.17"/>
    </reaction>
</comment>
<evidence type="ECO:0000256" key="7">
    <source>
        <dbReference type="ARBA" id="ARBA00034138"/>
    </source>
</evidence>
<dbReference type="Proteomes" id="UP000837857">
    <property type="component" value="Chromosome 3"/>
</dbReference>
<dbReference type="InterPro" id="IPR029066">
    <property type="entry name" value="PLP-binding_barrel"/>
</dbReference>
<dbReference type="InterPro" id="IPR022644">
    <property type="entry name" value="De-COase2_N"/>
</dbReference>
<evidence type="ECO:0000313" key="12">
    <source>
        <dbReference type="Proteomes" id="UP000837857"/>
    </source>
</evidence>
<keyword evidence="5" id="KW-0456">Lyase</keyword>
<dbReference type="PRINTS" id="PR01182">
    <property type="entry name" value="ORNDCRBXLASE"/>
</dbReference>
<dbReference type="PROSITE" id="PS00878">
    <property type="entry name" value="ODR_DC_2_1"/>
    <property type="match status" value="1"/>
</dbReference>
<keyword evidence="3" id="KW-0663">Pyridoxal phosphate</keyword>
<comment type="cofactor">
    <cofactor evidence="1">
        <name>pyridoxal 5'-phosphate</name>
        <dbReference type="ChEBI" id="CHEBI:597326"/>
    </cofactor>
</comment>
<dbReference type="PANTHER" id="PTHR11482:SF6">
    <property type="entry name" value="ORNITHINE DECARBOXYLASE 1-RELATED"/>
    <property type="match status" value="1"/>
</dbReference>
<dbReference type="SUPFAM" id="SSF50621">
    <property type="entry name" value="Alanine racemase C-terminal domain-like"/>
    <property type="match status" value="1"/>
</dbReference>
<keyword evidence="4" id="KW-0620">Polyamine biosynthesis</keyword>
<protein>
    <recommendedName>
        <fullName evidence="7">ornithine decarboxylase</fullName>
        <ecNumber evidence="7">4.1.1.17</ecNumber>
    </recommendedName>
</protein>
<dbReference type="EMBL" id="OW152815">
    <property type="protein sequence ID" value="CAH2063055.1"/>
    <property type="molecule type" value="Genomic_DNA"/>
</dbReference>
<feature type="non-terminal residue" evidence="11">
    <location>
        <position position="1"/>
    </location>
</feature>
<dbReference type="Gene3D" id="3.20.20.10">
    <property type="entry name" value="Alanine racemase"/>
    <property type="match status" value="1"/>
</dbReference>
<reference evidence="11" key="1">
    <citation type="submission" date="2022-03" db="EMBL/GenBank/DDBJ databases">
        <authorList>
            <person name="Martin H S."/>
        </authorList>
    </citation>
    <scope>NUCLEOTIDE SEQUENCE</scope>
</reference>
<dbReference type="SUPFAM" id="SSF51419">
    <property type="entry name" value="PLP-binding barrel"/>
    <property type="match status" value="1"/>
</dbReference>
<gene>
    <name evidence="11" type="ORF">IPOD504_LOCUS12359</name>
</gene>
<evidence type="ECO:0000256" key="2">
    <source>
        <dbReference type="ARBA" id="ARBA00008872"/>
    </source>
</evidence>
<evidence type="ECO:0000256" key="9">
    <source>
        <dbReference type="ARBA" id="ARBA00049127"/>
    </source>
</evidence>
<evidence type="ECO:0000256" key="4">
    <source>
        <dbReference type="ARBA" id="ARBA00023115"/>
    </source>
</evidence>